<dbReference type="InterPro" id="IPR005793">
    <property type="entry name" value="Formyl_trans_C"/>
</dbReference>
<dbReference type="RefSeq" id="WP_265047616.1">
    <property type="nucleotide sequence ID" value="NZ_CP100390.1"/>
</dbReference>
<evidence type="ECO:0000256" key="7">
    <source>
        <dbReference type="ARBA" id="ARBA00048558"/>
    </source>
</evidence>
<dbReference type="InterPro" id="IPR001555">
    <property type="entry name" value="GART_AS"/>
</dbReference>
<dbReference type="Gene3D" id="3.10.25.10">
    <property type="entry name" value="Formyl transferase, C-terminal domain"/>
    <property type="match status" value="1"/>
</dbReference>
<dbReference type="PANTHER" id="PTHR11138">
    <property type="entry name" value="METHIONYL-TRNA FORMYLTRANSFERASE"/>
    <property type="match status" value="1"/>
</dbReference>
<feature type="domain" description="Formyl transferase C-terminal" evidence="10">
    <location>
        <begin position="216"/>
        <end position="312"/>
    </location>
</feature>
<sequence length="330" mass="35656">MADVSPIRADISSLRIIFAGTPDFAASALEALIGKGYNIVAAYTQPDRPAGRGKKMHKSPVKELAEQHNIPVYQPLNFKETADQQALSSLNADLMIVAAYGIILPKIVLETPTRGCLNIHASLLPRWRGAAPIQRAIQAGDTETGITIMQMDEGLDTGNMLWVKKTPITQDDNGGSLHDRLAQLGAEAMLEALERLDSDELKNEQQDDQQACYAHKLSKADAQIDWSQTAESIQLTIRAFNPWPVAYTVEAGERIRLFEADTVENNTDKSPGTVINKSRDGVVVACGQGAINIKKLQLPGAKAMSVSDFVNGGKAMLETDTLFTSAGANS</sequence>
<evidence type="ECO:0000256" key="4">
    <source>
        <dbReference type="ARBA" id="ARBA00016014"/>
    </source>
</evidence>
<accession>A0ABY6N247</accession>
<dbReference type="InterPro" id="IPR044135">
    <property type="entry name" value="Met-tRNA-FMT_C"/>
</dbReference>
<evidence type="ECO:0000256" key="2">
    <source>
        <dbReference type="ARBA" id="ARBA00010699"/>
    </source>
</evidence>
<evidence type="ECO:0000259" key="9">
    <source>
        <dbReference type="Pfam" id="PF00551"/>
    </source>
</evidence>
<keyword evidence="6 8" id="KW-0648">Protein biosynthesis</keyword>
<comment type="similarity">
    <text evidence="2 8">Belongs to the Fmt family.</text>
</comment>
<dbReference type="CDD" id="cd08704">
    <property type="entry name" value="Met_tRNA_FMT_C"/>
    <property type="match status" value="1"/>
</dbReference>
<evidence type="ECO:0000259" key="10">
    <source>
        <dbReference type="Pfam" id="PF02911"/>
    </source>
</evidence>
<evidence type="ECO:0000256" key="8">
    <source>
        <dbReference type="HAMAP-Rule" id="MF_00182"/>
    </source>
</evidence>
<dbReference type="GO" id="GO:0004479">
    <property type="term" value="F:methionyl-tRNA formyltransferase activity"/>
    <property type="evidence" value="ECO:0007669"/>
    <property type="project" value="UniProtKB-EC"/>
</dbReference>
<dbReference type="NCBIfam" id="TIGR00460">
    <property type="entry name" value="fmt"/>
    <property type="match status" value="1"/>
</dbReference>
<evidence type="ECO:0000256" key="3">
    <source>
        <dbReference type="ARBA" id="ARBA00012261"/>
    </source>
</evidence>
<dbReference type="SUPFAM" id="SSF50486">
    <property type="entry name" value="FMT C-terminal domain-like"/>
    <property type="match status" value="1"/>
</dbReference>
<evidence type="ECO:0000256" key="5">
    <source>
        <dbReference type="ARBA" id="ARBA00022679"/>
    </source>
</evidence>
<dbReference type="InterPro" id="IPR011034">
    <property type="entry name" value="Formyl_transferase-like_C_sf"/>
</dbReference>
<dbReference type="InterPro" id="IPR005794">
    <property type="entry name" value="Fmt"/>
</dbReference>
<comment type="function">
    <text evidence="1 8">Attaches a formyl group to the free amino group of methionyl-tRNA(fMet). The formyl group appears to play a dual role in the initiator identity of N-formylmethionyl-tRNA by promoting its recognition by IF2 and preventing the misappropriation of this tRNA by the elongation apparatus.</text>
</comment>
<feature type="binding site" evidence="8">
    <location>
        <begin position="122"/>
        <end position="125"/>
    </location>
    <ligand>
        <name>(6S)-5,6,7,8-tetrahydrofolate</name>
        <dbReference type="ChEBI" id="CHEBI:57453"/>
    </ligand>
</feature>
<dbReference type="Pfam" id="PF00551">
    <property type="entry name" value="Formyl_trans_N"/>
    <property type="match status" value="1"/>
</dbReference>
<keyword evidence="5 8" id="KW-0808">Transferase</keyword>
<keyword evidence="12" id="KW-1185">Reference proteome</keyword>
<gene>
    <name evidence="8 11" type="primary">fmt</name>
    <name evidence="11" type="ORF">NKI27_19105</name>
</gene>
<protein>
    <recommendedName>
        <fullName evidence="4 8">Methionyl-tRNA formyltransferase</fullName>
        <ecNumber evidence="3 8">2.1.2.9</ecNumber>
    </recommendedName>
</protein>
<dbReference type="Gene3D" id="3.40.50.170">
    <property type="entry name" value="Formyl transferase, N-terminal domain"/>
    <property type="match status" value="1"/>
</dbReference>
<evidence type="ECO:0000256" key="6">
    <source>
        <dbReference type="ARBA" id="ARBA00022917"/>
    </source>
</evidence>
<dbReference type="InterPro" id="IPR036477">
    <property type="entry name" value="Formyl_transf_N_sf"/>
</dbReference>
<dbReference type="SUPFAM" id="SSF53328">
    <property type="entry name" value="Formyltransferase"/>
    <property type="match status" value="1"/>
</dbReference>
<proteinExistence type="inferred from homology"/>
<reference evidence="11" key="1">
    <citation type="submission" date="2022-06" db="EMBL/GenBank/DDBJ databases">
        <title>Alkalimarinus sp. nov., isolated from gut of a Alitta virens.</title>
        <authorList>
            <person name="Yang A.I."/>
            <person name="Shin N.-R."/>
        </authorList>
    </citation>
    <scope>NUCLEOTIDE SEQUENCE</scope>
    <source>
        <strain evidence="11">A2M4</strain>
    </source>
</reference>
<dbReference type="Pfam" id="PF02911">
    <property type="entry name" value="Formyl_trans_C"/>
    <property type="match status" value="1"/>
</dbReference>
<dbReference type="EC" id="2.1.2.9" evidence="3 8"/>
<feature type="domain" description="Formyl transferase N-terminal" evidence="9">
    <location>
        <begin position="15"/>
        <end position="193"/>
    </location>
</feature>
<evidence type="ECO:0000313" key="12">
    <source>
        <dbReference type="Proteomes" id="UP001163739"/>
    </source>
</evidence>
<name>A0ABY6N247_9ALTE</name>
<dbReference type="HAMAP" id="MF_00182">
    <property type="entry name" value="Formyl_trans"/>
    <property type="match status" value="1"/>
</dbReference>
<evidence type="ECO:0000256" key="1">
    <source>
        <dbReference type="ARBA" id="ARBA00002606"/>
    </source>
</evidence>
<dbReference type="EMBL" id="CP100390">
    <property type="protein sequence ID" value="UZE96129.1"/>
    <property type="molecule type" value="Genomic_DNA"/>
</dbReference>
<dbReference type="Proteomes" id="UP001163739">
    <property type="component" value="Chromosome"/>
</dbReference>
<dbReference type="CDD" id="cd08646">
    <property type="entry name" value="FMT_core_Met-tRNA-FMT_N"/>
    <property type="match status" value="1"/>
</dbReference>
<evidence type="ECO:0000313" key="11">
    <source>
        <dbReference type="EMBL" id="UZE96129.1"/>
    </source>
</evidence>
<organism evidence="11 12">
    <name type="scientific">Alkalimarinus alittae</name>
    <dbReference type="NCBI Taxonomy" id="2961619"/>
    <lineage>
        <taxon>Bacteria</taxon>
        <taxon>Pseudomonadati</taxon>
        <taxon>Pseudomonadota</taxon>
        <taxon>Gammaproteobacteria</taxon>
        <taxon>Alteromonadales</taxon>
        <taxon>Alteromonadaceae</taxon>
        <taxon>Alkalimarinus</taxon>
    </lineage>
</organism>
<dbReference type="InterPro" id="IPR037022">
    <property type="entry name" value="Formyl_trans_C_sf"/>
</dbReference>
<comment type="catalytic activity">
    <reaction evidence="7 8">
        <text>L-methionyl-tRNA(fMet) + (6R)-10-formyltetrahydrofolate = N-formyl-L-methionyl-tRNA(fMet) + (6S)-5,6,7,8-tetrahydrofolate + H(+)</text>
        <dbReference type="Rhea" id="RHEA:24380"/>
        <dbReference type="Rhea" id="RHEA-COMP:9952"/>
        <dbReference type="Rhea" id="RHEA-COMP:9953"/>
        <dbReference type="ChEBI" id="CHEBI:15378"/>
        <dbReference type="ChEBI" id="CHEBI:57453"/>
        <dbReference type="ChEBI" id="CHEBI:78530"/>
        <dbReference type="ChEBI" id="CHEBI:78844"/>
        <dbReference type="ChEBI" id="CHEBI:195366"/>
        <dbReference type="EC" id="2.1.2.9"/>
    </reaction>
</comment>
<dbReference type="InterPro" id="IPR002376">
    <property type="entry name" value="Formyl_transf_N"/>
</dbReference>
<dbReference type="InterPro" id="IPR041711">
    <property type="entry name" value="Met-tRNA-FMT_N"/>
</dbReference>
<dbReference type="PROSITE" id="PS00373">
    <property type="entry name" value="GART"/>
    <property type="match status" value="1"/>
</dbReference>
<dbReference type="PANTHER" id="PTHR11138:SF5">
    <property type="entry name" value="METHIONYL-TRNA FORMYLTRANSFERASE, MITOCHONDRIAL"/>
    <property type="match status" value="1"/>
</dbReference>